<comment type="caution">
    <text evidence="1">The sequence shown here is derived from an EMBL/GenBank/DDBJ whole genome shotgun (WGS) entry which is preliminary data.</text>
</comment>
<accession>D3BDU1</accession>
<reference evidence="1 2" key="1">
    <citation type="journal article" date="2011" name="Genome Res.">
        <title>Phylogeny-wide analysis of social amoeba genomes highlights ancient origins for complex intercellular communication.</title>
        <authorList>
            <person name="Heidel A.J."/>
            <person name="Lawal H.M."/>
            <person name="Felder M."/>
            <person name="Schilde C."/>
            <person name="Helps N.R."/>
            <person name="Tunggal B."/>
            <person name="Rivero F."/>
            <person name="John U."/>
            <person name="Schleicher M."/>
            <person name="Eichinger L."/>
            <person name="Platzer M."/>
            <person name="Noegel A.A."/>
            <person name="Schaap P."/>
            <person name="Gloeckner G."/>
        </authorList>
    </citation>
    <scope>NUCLEOTIDE SEQUENCE [LARGE SCALE GENOMIC DNA]</scope>
    <source>
        <strain evidence="2">ATCC 26659 / Pp 5 / PN500</strain>
    </source>
</reference>
<sequence length="51" mass="5458">MSEQPSVDATPFISFTPMIPGCDIASLLKVRSSSMLPSNTTTLIIFLINGD</sequence>
<dbReference type="InParanoid" id="D3BDU1"/>
<dbReference type="AlphaFoldDB" id="D3BDU1"/>
<proteinExistence type="predicted"/>
<dbReference type="Proteomes" id="UP000001396">
    <property type="component" value="Unassembled WGS sequence"/>
</dbReference>
<dbReference type="EMBL" id="ADBJ01000031">
    <property type="protein sequence ID" value="EFA80072.1"/>
    <property type="molecule type" value="Genomic_DNA"/>
</dbReference>
<dbReference type="RefSeq" id="XP_020432192.1">
    <property type="nucleotide sequence ID" value="XM_020577744.1"/>
</dbReference>
<organism evidence="1 2">
    <name type="scientific">Heterostelium pallidum (strain ATCC 26659 / Pp 5 / PN500)</name>
    <name type="common">Cellular slime mold</name>
    <name type="synonym">Polysphondylium pallidum</name>
    <dbReference type="NCBI Taxonomy" id="670386"/>
    <lineage>
        <taxon>Eukaryota</taxon>
        <taxon>Amoebozoa</taxon>
        <taxon>Evosea</taxon>
        <taxon>Eumycetozoa</taxon>
        <taxon>Dictyostelia</taxon>
        <taxon>Acytosteliales</taxon>
        <taxon>Acytosteliaceae</taxon>
        <taxon>Heterostelium</taxon>
    </lineage>
</organism>
<keyword evidence="2" id="KW-1185">Reference proteome</keyword>
<dbReference type="GeneID" id="31362375"/>
<gene>
    <name evidence="1" type="ORF">PPL_06894</name>
</gene>
<evidence type="ECO:0000313" key="2">
    <source>
        <dbReference type="Proteomes" id="UP000001396"/>
    </source>
</evidence>
<name>D3BDU1_HETP5</name>
<evidence type="ECO:0000313" key="1">
    <source>
        <dbReference type="EMBL" id="EFA80072.1"/>
    </source>
</evidence>
<protein>
    <submittedName>
        <fullName evidence="1">Uncharacterized protein</fullName>
    </submittedName>
</protein>